<name>A0A8G0P9T7_9HYPO</name>
<keyword evidence="1" id="KW-0812">Transmembrane</keyword>
<gene>
    <name evidence="2" type="ORF">H0G86_000770</name>
</gene>
<dbReference type="EMBL" id="CP075864">
    <property type="protein sequence ID" value="QYS93391.1"/>
    <property type="molecule type" value="Genomic_DNA"/>
</dbReference>
<reference evidence="2 3" key="1">
    <citation type="journal article" date="2021" name="BMC Genomics">
        <title>Telomere-to-telomere genome assembly of asparaginase-producing Trichoderma simmonsii.</title>
        <authorList>
            <person name="Chung D."/>
            <person name="Kwon Y.M."/>
            <person name="Yang Y."/>
        </authorList>
    </citation>
    <scope>NUCLEOTIDE SEQUENCE [LARGE SCALE GENOMIC DNA]</scope>
    <source>
        <strain evidence="2 3">GH-Sj1</strain>
    </source>
</reference>
<evidence type="ECO:0000256" key="1">
    <source>
        <dbReference type="SAM" id="Phobius"/>
    </source>
</evidence>
<organism evidence="2 3">
    <name type="scientific">Trichoderma simmonsii</name>
    <dbReference type="NCBI Taxonomy" id="1491479"/>
    <lineage>
        <taxon>Eukaryota</taxon>
        <taxon>Fungi</taxon>
        <taxon>Dikarya</taxon>
        <taxon>Ascomycota</taxon>
        <taxon>Pezizomycotina</taxon>
        <taxon>Sordariomycetes</taxon>
        <taxon>Hypocreomycetidae</taxon>
        <taxon>Hypocreales</taxon>
        <taxon>Hypocreaceae</taxon>
        <taxon>Trichoderma</taxon>
    </lineage>
</organism>
<keyword evidence="1" id="KW-0472">Membrane</keyword>
<proteinExistence type="predicted"/>
<evidence type="ECO:0000313" key="2">
    <source>
        <dbReference type="EMBL" id="QYS93391.1"/>
    </source>
</evidence>
<dbReference type="Proteomes" id="UP000826661">
    <property type="component" value="Chromosome I"/>
</dbReference>
<feature type="transmembrane region" description="Helical" evidence="1">
    <location>
        <begin position="100"/>
        <end position="117"/>
    </location>
</feature>
<keyword evidence="3" id="KW-1185">Reference proteome</keyword>
<protein>
    <submittedName>
        <fullName evidence="2">Uncharacterized protein</fullName>
    </submittedName>
</protein>
<evidence type="ECO:0000313" key="3">
    <source>
        <dbReference type="Proteomes" id="UP000826661"/>
    </source>
</evidence>
<keyword evidence="1" id="KW-1133">Transmembrane helix</keyword>
<accession>A0A8G0P9T7</accession>
<dbReference type="AlphaFoldDB" id="A0A8G0P9T7"/>
<sequence>MMLSAMARRARLVQPFFAFLTRAIEFISCWYQALILIFKLSGVASTPHSAELSSFLLAAFHLPRPLRFASMALIRGCAPSFTLHKYEYDIRGLSTPLRKLFLFFIFIILILQLLPRLTSIQSSSLHLC</sequence>